<name>A0A0D1ZAK1_9EURO</name>
<feature type="compositionally biased region" description="Basic and acidic residues" evidence="1">
    <location>
        <begin position="382"/>
        <end position="394"/>
    </location>
</feature>
<feature type="compositionally biased region" description="Polar residues" evidence="1">
    <location>
        <begin position="431"/>
        <end position="459"/>
    </location>
</feature>
<sequence>MSIDAGGLAQMTYQSPFNNSIGVSGPGFASRGKGSHIKRLSVAPPPKISTIDETQQANVGTTPRTSRGHLLAGLRTAPKSATVPPPTNGMGVEGSRYPSSQYGNRVPQTATGSYFPNKRASYHAGTYPQNYSLPEHVLAPPSLDFVDPADHMDQNLYDELVATNNYLAQQQRALQQQLLSVTAAAQQLGGLNLNSAMMTNPGQQFQSPISSPMSMYSQQFQQGLQPVVQPVPGSPGVFAVYNPMTGQSNFVFDHSIQQQQDSSSARRNNSVSPPPANAGYQRQFGEPHPPPEIRSRTPPKSTPSPQIDVEPLPPPSANAFRRGHRKNASSVNIKTTVEWAKGTALRSAGVPQTPMTGTFGPGQGRAGEHPVRQPKNPPHLQELQDKPTSKHEGSKNFATRQRRQAVHDLVRAGRERRSDGRQSGSGAGTPGSENEFNFSVSSDNDSVLAGSTSLSSKPSMGSLRAAASGVIGGERKEISRERGSVDSIGAISAKSLSSDEGNFIGGSIVEVEQSARRNTPLLVLSNAEKRKSVIM</sequence>
<organism evidence="2 3">
    <name type="scientific">Exophiala spinifera</name>
    <dbReference type="NCBI Taxonomy" id="91928"/>
    <lineage>
        <taxon>Eukaryota</taxon>
        <taxon>Fungi</taxon>
        <taxon>Dikarya</taxon>
        <taxon>Ascomycota</taxon>
        <taxon>Pezizomycotina</taxon>
        <taxon>Eurotiomycetes</taxon>
        <taxon>Chaetothyriomycetidae</taxon>
        <taxon>Chaetothyriales</taxon>
        <taxon>Herpotrichiellaceae</taxon>
        <taxon>Exophiala</taxon>
    </lineage>
</organism>
<feature type="compositionally biased region" description="Low complexity" evidence="1">
    <location>
        <begin position="296"/>
        <end position="305"/>
    </location>
</feature>
<dbReference type="AlphaFoldDB" id="A0A0D1ZAK1"/>
<protein>
    <submittedName>
        <fullName evidence="2">Uncharacterized protein</fullName>
    </submittedName>
</protein>
<gene>
    <name evidence="2" type="ORF">PV08_11778</name>
</gene>
<reference evidence="2 3" key="1">
    <citation type="submission" date="2015-01" db="EMBL/GenBank/DDBJ databases">
        <title>The Genome Sequence of Exophiala spinifera CBS89968.</title>
        <authorList>
            <consortium name="The Broad Institute Genomics Platform"/>
            <person name="Cuomo C."/>
            <person name="de Hoog S."/>
            <person name="Gorbushina A."/>
            <person name="Stielow B."/>
            <person name="Teixiera M."/>
            <person name="Abouelleil A."/>
            <person name="Chapman S.B."/>
            <person name="Priest M."/>
            <person name="Young S.K."/>
            <person name="Wortman J."/>
            <person name="Nusbaum C."/>
            <person name="Birren B."/>
        </authorList>
    </citation>
    <scope>NUCLEOTIDE SEQUENCE [LARGE SCALE GENOMIC DNA]</scope>
    <source>
        <strain evidence="2 3">CBS 89968</strain>
    </source>
</reference>
<dbReference type="VEuPathDB" id="FungiDB:PV08_11778"/>
<proteinExistence type="predicted"/>
<dbReference type="RefSeq" id="XP_016230218.1">
    <property type="nucleotide sequence ID" value="XM_016386086.1"/>
</dbReference>
<dbReference type="OrthoDB" id="4092340at2759"/>
<feature type="region of interest" description="Disordered" evidence="1">
    <location>
        <begin position="257"/>
        <end position="460"/>
    </location>
</feature>
<dbReference type="HOGENOM" id="CLU_035325_0_0_1"/>
<evidence type="ECO:0000313" key="3">
    <source>
        <dbReference type="Proteomes" id="UP000053328"/>
    </source>
</evidence>
<feature type="compositionally biased region" description="Basic and acidic residues" evidence="1">
    <location>
        <begin position="405"/>
        <end position="420"/>
    </location>
</feature>
<accession>A0A0D1ZAK1</accession>
<dbReference type="STRING" id="91928.A0A0D1ZAK1"/>
<evidence type="ECO:0000256" key="1">
    <source>
        <dbReference type="SAM" id="MobiDB-lite"/>
    </source>
</evidence>
<evidence type="ECO:0000313" key="2">
    <source>
        <dbReference type="EMBL" id="KIW10002.1"/>
    </source>
</evidence>
<feature type="region of interest" description="Disordered" evidence="1">
    <location>
        <begin position="28"/>
        <end position="100"/>
    </location>
</feature>
<dbReference type="GeneID" id="27338861"/>
<keyword evidence="3" id="KW-1185">Reference proteome</keyword>
<dbReference type="Proteomes" id="UP000053328">
    <property type="component" value="Unassembled WGS sequence"/>
</dbReference>
<feature type="compositionally biased region" description="Polar residues" evidence="1">
    <location>
        <begin position="51"/>
        <end position="65"/>
    </location>
</feature>
<dbReference type="EMBL" id="KN847501">
    <property type="protein sequence ID" value="KIW10002.1"/>
    <property type="molecule type" value="Genomic_DNA"/>
</dbReference>